<feature type="transmembrane region" description="Helical" evidence="2">
    <location>
        <begin position="200"/>
        <end position="222"/>
    </location>
</feature>
<keyword evidence="2" id="KW-0812">Transmembrane</keyword>
<feature type="region of interest" description="Disordered" evidence="1">
    <location>
        <begin position="1"/>
        <end position="45"/>
    </location>
</feature>
<dbReference type="CDD" id="cd06257">
    <property type="entry name" value="DnaJ"/>
    <property type="match status" value="1"/>
</dbReference>
<sequence>MFVKKSPASAVLSSSSLPSALVPPPPRRCYSQSQPHRACTSPKCTSPLLLYPQNRAYSTSDRSGSKHSTPAWPTKANPSPYDVLGLKPKEPYNKARYYQLVKIYHPDIQASSSPIPPATRLERYRLIVAANNLLSNPDKRHTYDTHGIGWHLNDGSHAEVRQADRNWRHQPGSPAMNATWEDWERWRQDRETRGKKQEPLYMSNAVFASLVGAAGIIGALLMEQGAEGAGAHLVELQGVRNHAVGQQMRSNAMAQAGLSKDERVYRFLRDRENVEYSFSPGKYENAGHDDDNENR</sequence>
<dbReference type="InterPro" id="IPR018253">
    <property type="entry name" value="DnaJ_domain_CS"/>
</dbReference>
<feature type="domain" description="J" evidence="3">
    <location>
        <begin position="79"/>
        <end position="147"/>
    </location>
</feature>
<dbReference type="InterPro" id="IPR036869">
    <property type="entry name" value="J_dom_sf"/>
</dbReference>
<dbReference type="PROSITE" id="PS50076">
    <property type="entry name" value="DNAJ_2"/>
    <property type="match status" value="1"/>
</dbReference>
<feature type="compositionally biased region" description="Polar residues" evidence="1">
    <location>
        <begin position="57"/>
        <end position="68"/>
    </location>
</feature>
<dbReference type="OrthoDB" id="445556at2759"/>
<dbReference type="Gene3D" id="1.10.287.110">
    <property type="entry name" value="DnaJ domain"/>
    <property type="match status" value="1"/>
</dbReference>
<dbReference type="Pfam" id="PF00226">
    <property type="entry name" value="DnaJ"/>
    <property type="match status" value="1"/>
</dbReference>
<dbReference type="SUPFAM" id="SSF46565">
    <property type="entry name" value="Chaperone J-domain"/>
    <property type="match status" value="1"/>
</dbReference>
<accession>A0A9N9Y5M8</accession>
<gene>
    <name evidence="4" type="ORF">CBYS24578_00006300</name>
</gene>
<dbReference type="InterPro" id="IPR001623">
    <property type="entry name" value="DnaJ_domain"/>
</dbReference>
<evidence type="ECO:0000256" key="2">
    <source>
        <dbReference type="SAM" id="Phobius"/>
    </source>
</evidence>
<dbReference type="EMBL" id="CABFNO020001479">
    <property type="protein sequence ID" value="CAG9991506.1"/>
    <property type="molecule type" value="Genomic_DNA"/>
</dbReference>
<evidence type="ECO:0000259" key="3">
    <source>
        <dbReference type="PROSITE" id="PS50076"/>
    </source>
</evidence>
<reference evidence="4" key="1">
    <citation type="submission" date="2021-10" db="EMBL/GenBank/DDBJ databases">
        <authorList>
            <person name="Piombo E."/>
        </authorList>
    </citation>
    <scope>NUCLEOTIDE SEQUENCE</scope>
</reference>
<evidence type="ECO:0000256" key="1">
    <source>
        <dbReference type="SAM" id="MobiDB-lite"/>
    </source>
</evidence>
<dbReference type="PROSITE" id="PS00636">
    <property type="entry name" value="DNAJ_1"/>
    <property type="match status" value="1"/>
</dbReference>
<dbReference type="AlphaFoldDB" id="A0A9N9Y5M8"/>
<evidence type="ECO:0000313" key="4">
    <source>
        <dbReference type="EMBL" id="CAG9991506.1"/>
    </source>
</evidence>
<keyword evidence="2" id="KW-1133">Transmembrane helix</keyword>
<dbReference type="SMART" id="SM00271">
    <property type="entry name" value="DnaJ"/>
    <property type="match status" value="1"/>
</dbReference>
<organism evidence="4 5">
    <name type="scientific">Clonostachys byssicola</name>
    <dbReference type="NCBI Taxonomy" id="160290"/>
    <lineage>
        <taxon>Eukaryota</taxon>
        <taxon>Fungi</taxon>
        <taxon>Dikarya</taxon>
        <taxon>Ascomycota</taxon>
        <taxon>Pezizomycotina</taxon>
        <taxon>Sordariomycetes</taxon>
        <taxon>Hypocreomycetidae</taxon>
        <taxon>Hypocreales</taxon>
        <taxon>Bionectriaceae</taxon>
        <taxon>Clonostachys</taxon>
    </lineage>
</organism>
<protein>
    <recommendedName>
        <fullName evidence="3">J domain-containing protein</fullName>
    </recommendedName>
</protein>
<keyword evidence="2" id="KW-0472">Membrane</keyword>
<dbReference type="Proteomes" id="UP000754883">
    <property type="component" value="Unassembled WGS sequence"/>
</dbReference>
<feature type="compositionally biased region" description="Low complexity" evidence="1">
    <location>
        <begin position="1"/>
        <end position="20"/>
    </location>
</feature>
<feature type="region of interest" description="Disordered" evidence="1">
    <location>
        <begin position="57"/>
        <end position="78"/>
    </location>
</feature>
<comment type="caution">
    <text evidence="4">The sequence shown here is derived from an EMBL/GenBank/DDBJ whole genome shotgun (WGS) entry which is preliminary data.</text>
</comment>
<keyword evidence="5" id="KW-1185">Reference proteome</keyword>
<evidence type="ECO:0000313" key="5">
    <source>
        <dbReference type="Proteomes" id="UP000754883"/>
    </source>
</evidence>
<name>A0A9N9Y5M8_9HYPO</name>
<proteinExistence type="predicted"/>